<protein>
    <submittedName>
        <fullName evidence="1">Uncharacterized protein</fullName>
    </submittedName>
</protein>
<evidence type="ECO:0000313" key="1">
    <source>
        <dbReference type="EMBL" id="MCR1824746.1"/>
    </source>
</evidence>
<dbReference type="EMBL" id="JANKBY010000393">
    <property type="protein sequence ID" value="MCR1824746.1"/>
    <property type="molecule type" value="Genomic_DNA"/>
</dbReference>
<dbReference type="Proteomes" id="UP001140817">
    <property type="component" value="Unassembled WGS sequence"/>
</dbReference>
<accession>A0A9X2S5K2</accession>
<sequence>MMNYRISKYNPKYRDEHGIYTRDEWTSISDVGEYFDGYEVTMEEYLDTKNRYVKAIDIILDYLKISYLYIMELEKYENDITNTSNDFYINIISAKLPDVIINKINELGLYID</sequence>
<dbReference type="AlphaFoldDB" id="A0A9X2S5K2"/>
<name>A0A9X2S5K2_9FIRM</name>
<organism evidence="1 2">
    <name type="scientific">Terrisporobacter muris</name>
    <dbReference type="NCBI Taxonomy" id="2963284"/>
    <lineage>
        <taxon>Bacteria</taxon>
        <taxon>Bacillati</taxon>
        <taxon>Bacillota</taxon>
        <taxon>Clostridia</taxon>
        <taxon>Peptostreptococcales</taxon>
        <taxon>Peptostreptococcaceae</taxon>
        <taxon>Terrisporobacter</taxon>
    </lineage>
</organism>
<evidence type="ECO:0000313" key="2">
    <source>
        <dbReference type="Proteomes" id="UP001140817"/>
    </source>
</evidence>
<comment type="caution">
    <text evidence="1">The sequence shown here is derived from an EMBL/GenBank/DDBJ whole genome shotgun (WGS) entry which is preliminary data.</text>
</comment>
<dbReference type="RefSeq" id="WP_257560800.1">
    <property type="nucleotide sequence ID" value="NZ_JANKBY010000393.1"/>
</dbReference>
<gene>
    <name evidence="1" type="ORF">NSA58_18355</name>
</gene>
<proteinExistence type="predicted"/>
<reference evidence="1" key="1">
    <citation type="submission" date="2022-07" db="EMBL/GenBank/DDBJ databases">
        <title>Enhanced cultured diversity of the mouse gut microbiota enables custom-made synthetic communities.</title>
        <authorList>
            <person name="Afrizal A."/>
        </authorList>
    </citation>
    <scope>NUCLEOTIDE SEQUENCE</scope>
    <source>
        <strain evidence="1">DSM 29186</strain>
    </source>
</reference>
<keyword evidence="2" id="KW-1185">Reference proteome</keyword>